<comment type="caution">
    <text evidence="5">The sequence shown here is derived from an EMBL/GenBank/DDBJ whole genome shotgun (WGS) entry which is preliminary data.</text>
</comment>
<dbReference type="SUPFAM" id="SSF158472">
    <property type="entry name" value="HAMP domain-like"/>
    <property type="match status" value="1"/>
</dbReference>
<dbReference type="CDD" id="cd06225">
    <property type="entry name" value="HAMP"/>
    <property type="match status" value="1"/>
</dbReference>
<sequence length="720" mass="78866">MKYTHGLQARVLLMMLAALAILLVLFGLLLHRQSRMQDEVVGASHAAMQATASESLRRRGEGTVIPLAESLANPLYYHDLDEIGVLARGALAQPGVSYVRVFDRHGNVLHDGSEEIPGYGREMTDALAQGAIRAGGLHTQFNDSTMDVSAPILIGRERLGGIRIGYDLASLRAVQDRAAAELRGHLVELGRRQLFWISVLGCGFLVMGGAALWAIQRWLVRPIEELADSARAIEAGQFDIRSPVSDRNDELGDLMRAFRRMSESVARHDHDIRTMAYTDALTGQANRLAFREALDQRLLRLRGTDRQLALLFADIDDFKRVNDTLGHDVGDEVLLAVSGRIRDVVERIGGKGALLARFGGDEFVILIESVDDDDDDVDVRTRAADLAEVLVEELSAPLPLQERDVFLGISIGISMFPEDAVTAATLMKNGDIAMYQAKVAGKNCARYYNRVMNQAVERHVYLEGELRGAWDRGELSLAYQPIYRVADNVLLGAEALLRWTHPDLGLVAPAIFIDVAEQSGLIEVIGPLVLTAACRDAALWRQSSPEAEPLFVSVNVSPRQLRSGDLPRNVAESLSHSGLAPHRLHVELTETAMIGDEAHASRMLQQLRASGVRVWLDDFGTGFSGLSHLRRVPVDGVKIDHSFVADILHDADDLALTTAIIAMAHSLGITVVAEGVENEAQYTLLRDRGCDLAQGFWLGHPMAMDDFLDLLKSPVPVSLA</sequence>
<dbReference type="InterPro" id="IPR035919">
    <property type="entry name" value="EAL_sf"/>
</dbReference>
<evidence type="ECO:0000259" key="4">
    <source>
        <dbReference type="PROSITE" id="PS50887"/>
    </source>
</evidence>
<dbReference type="Proteomes" id="UP000030017">
    <property type="component" value="Unassembled WGS sequence"/>
</dbReference>
<feature type="domain" description="HAMP" evidence="3">
    <location>
        <begin position="217"/>
        <end position="270"/>
    </location>
</feature>
<dbReference type="GO" id="GO:0007165">
    <property type="term" value="P:signal transduction"/>
    <property type="evidence" value="ECO:0007669"/>
    <property type="project" value="InterPro"/>
</dbReference>
<reference evidence="5 6" key="1">
    <citation type="submission" date="2013-08" db="EMBL/GenBank/DDBJ databases">
        <title>Genome sequencing of Lysobacter.</title>
        <authorList>
            <person name="Zhang S."/>
            <person name="Wang G."/>
        </authorList>
    </citation>
    <scope>NUCLEOTIDE SEQUENCE [LARGE SCALE GENOMIC DNA]</scope>
    <source>
        <strain evidence="5 6">Ko07</strain>
    </source>
</reference>
<dbReference type="Gene3D" id="3.20.20.450">
    <property type="entry name" value="EAL domain"/>
    <property type="match status" value="1"/>
</dbReference>
<dbReference type="SMART" id="SM00267">
    <property type="entry name" value="GGDEF"/>
    <property type="match status" value="1"/>
</dbReference>
<dbReference type="SMART" id="SM00304">
    <property type="entry name" value="HAMP"/>
    <property type="match status" value="1"/>
</dbReference>
<keyword evidence="1" id="KW-0472">Membrane</keyword>
<keyword evidence="1" id="KW-0812">Transmembrane</keyword>
<keyword evidence="6" id="KW-1185">Reference proteome</keyword>
<dbReference type="AlphaFoldDB" id="A0A0A0EKQ7"/>
<accession>A0A0A0EKQ7</accession>
<dbReference type="PROSITE" id="PS50885">
    <property type="entry name" value="HAMP"/>
    <property type="match status" value="1"/>
</dbReference>
<feature type="transmembrane region" description="Helical" evidence="1">
    <location>
        <begin position="12"/>
        <end position="30"/>
    </location>
</feature>
<evidence type="ECO:0000313" key="5">
    <source>
        <dbReference type="EMBL" id="KGM50939.1"/>
    </source>
</evidence>
<dbReference type="PROSITE" id="PS50883">
    <property type="entry name" value="EAL"/>
    <property type="match status" value="1"/>
</dbReference>
<dbReference type="CDD" id="cd01948">
    <property type="entry name" value="EAL"/>
    <property type="match status" value="1"/>
</dbReference>
<dbReference type="InterPro" id="IPR000160">
    <property type="entry name" value="GGDEF_dom"/>
</dbReference>
<dbReference type="Pfam" id="PF00672">
    <property type="entry name" value="HAMP"/>
    <property type="match status" value="1"/>
</dbReference>
<organism evidence="5 6">
    <name type="scientific">Lysobacter concretionis Ko07 = DSM 16239</name>
    <dbReference type="NCBI Taxonomy" id="1122185"/>
    <lineage>
        <taxon>Bacteria</taxon>
        <taxon>Pseudomonadati</taxon>
        <taxon>Pseudomonadota</taxon>
        <taxon>Gammaproteobacteria</taxon>
        <taxon>Lysobacterales</taxon>
        <taxon>Lysobacteraceae</taxon>
        <taxon>Novilysobacter</taxon>
    </lineage>
</organism>
<dbReference type="SMART" id="SM00052">
    <property type="entry name" value="EAL"/>
    <property type="match status" value="1"/>
</dbReference>
<dbReference type="InterPro" id="IPR043128">
    <property type="entry name" value="Rev_trsase/Diguanyl_cyclase"/>
</dbReference>
<protein>
    <submittedName>
        <fullName evidence="5">DeoR faimly transcriptional regulator</fullName>
    </submittedName>
</protein>
<dbReference type="CDD" id="cd01949">
    <property type="entry name" value="GGDEF"/>
    <property type="match status" value="1"/>
</dbReference>
<name>A0A0A0EKQ7_9GAMM</name>
<dbReference type="InterPro" id="IPR029787">
    <property type="entry name" value="Nucleotide_cyclase"/>
</dbReference>
<dbReference type="Gene3D" id="6.10.340.10">
    <property type="match status" value="1"/>
</dbReference>
<evidence type="ECO:0000259" key="2">
    <source>
        <dbReference type="PROSITE" id="PS50883"/>
    </source>
</evidence>
<dbReference type="GO" id="GO:0016020">
    <property type="term" value="C:membrane"/>
    <property type="evidence" value="ECO:0007669"/>
    <property type="project" value="InterPro"/>
</dbReference>
<feature type="domain" description="EAL" evidence="2">
    <location>
        <begin position="459"/>
        <end position="715"/>
    </location>
</feature>
<dbReference type="SUPFAM" id="SSF55073">
    <property type="entry name" value="Nucleotide cyclase"/>
    <property type="match status" value="1"/>
</dbReference>
<dbReference type="STRING" id="1122185.N792_12740"/>
<gene>
    <name evidence="5" type="ORF">N792_12740</name>
</gene>
<evidence type="ECO:0000259" key="3">
    <source>
        <dbReference type="PROSITE" id="PS50885"/>
    </source>
</evidence>
<dbReference type="EMBL" id="AVPS01000009">
    <property type="protein sequence ID" value="KGM50939.1"/>
    <property type="molecule type" value="Genomic_DNA"/>
</dbReference>
<dbReference type="InterPro" id="IPR001633">
    <property type="entry name" value="EAL_dom"/>
</dbReference>
<feature type="transmembrane region" description="Helical" evidence="1">
    <location>
        <begin position="194"/>
        <end position="215"/>
    </location>
</feature>
<dbReference type="PANTHER" id="PTHR44757">
    <property type="entry name" value="DIGUANYLATE CYCLASE DGCP"/>
    <property type="match status" value="1"/>
</dbReference>
<dbReference type="Pfam" id="PF00990">
    <property type="entry name" value="GGDEF"/>
    <property type="match status" value="1"/>
</dbReference>
<evidence type="ECO:0000313" key="6">
    <source>
        <dbReference type="Proteomes" id="UP000030017"/>
    </source>
</evidence>
<dbReference type="RefSeq" id="WP_036195511.1">
    <property type="nucleotide sequence ID" value="NZ_AVPS01000009.1"/>
</dbReference>
<dbReference type="NCBIfam" id="TIGR00254">
    <property type="entry name" value="GGDEF"/>
    <property type="match status" value="1"/>
</dbReference>
<proteinExistence type="predicted"/>
<dbReference type="Pfam" id="PF00563">
    <property type="entry name" value="EAL"/>
    <property type="match status" value="1"/>
</dbReference>
<dbReference type="InterPro" id="IPR052155">
    <property type="entry name" value="Biofilm_reg_signaling"/>
</dbReference>
<keyword evidence="1" id="KW-1133">Transmembrane helix</keyword>
<feature type="domain" description="GGDEF" evidence="4">
    <location>
        <begin position="306"/>
        <end position="450"/>
    </location>
</feature>
<dbReference type="Gene3D" id="3.30.70.270">
    <property type="match status" value="1"/>
</dbReference>
<dbReference type="eggNOG" id="COG5001">
    <property type="taxonomic scope" value="Bacteria"/>
</dbReference>
<dbReference type="PROSITE" id="PS50887">
    <property type="entry name" value="GGDEF"/>
    <property type="match status" value="1"/>
</dbReference>
<dbReference type="InterPro" id="IPR003660">
    <property type="entry name" value="HAMP_dom"/>
</dbReference>
<dbReference type="PANTHER" id="PTHR44757:SF2">
    <property type="entry name" value="BIOFILM ARCHITECTURE MAINTENANCE PROTEIN MBAA"/>
    <property type="match status" value="1"/>
</dbReference>
<evidence type="ECO:0000256" key="1">
    <source>
        <dbReference type="SAM" id="Phobius"/>
    </source>
</evidence>
<dbReference type="SUPFAM" id="SSF141868">
    <property type="entry name" value="EAL domain-like"/>
    <property type="match status" value="1"/>
</dbReference>
<dbReference type="OrthoDB" id="9804951at2"/>